<dbReference type="Proteomes" id="UP000014760">
    <property type="component" value="Unassembled WGS sequence"/>
</dbReference>
<name>R7U323_CAPTE</name>
<dbReference type="EMBL" id="AMQN01007610">
    <property type="status" value="NOT_ANNOTATED_CDS"/>
    <property type="molecule type" value="Genomic_DNA"/>
</dbReference>
<dbReference type="InterPro" id="IPR036396">
    <property type="entry name" value="Cyt_P450_sf"/>
</dbReference>
<dbReference type="EMBL" id="KB300985">
    <property type="protein sequence ID" value="ELU06052.1"/>
    <property type="molecule type" value="Genomic_DNA"/>
</dbReference>
<dbReference type="Gene3D" id="1.10.630.10">
    <property type="entry name" value="Cytochrome P450"/>
    <property type="match status" value="1"/>
</dbReference>
<dbReference type="EMBL" id="KB305961">
    <property type="protein sequence ID" value="ELU00491.1"/>
    <property type="molecule type" value="Genomic_DNA"/>
</dbReference>
<protein>
    <submittedName>
        <fullName evidence="4 6">Uncharacterized protein</fullName>
    </submittedName>
</protein>
<proteinExistence type="inferred from homology"/>
<dbReference type="InterPro" id="IPR001128">
    <property type="entry name" value="Cyt_P450"/>
</dbReference>
<keyword evidence="2" id="KW-0479">Metal-binding</keyword>
<feature type="non-terminal residue" evidence="4">
    <location>
        <position position="1"/>
    </location>
</feature>
<feature type="non-terminal residue" evidence="4">
    <location>
        <position position="56"/>
    </location>
</feature>
<dbReference type="Pfam" id="PF00067">
    <property type="entry name" value="p450"/>
    <property type="match status" value="1"/>
</dbReference>
<evidence type="ECO:0000256" key="3">
    <source>
        <dbReference type="ARBA" id="ARBA00023004"/>
    </source>
</evidence>
<reference evidence="4 7" key="2">
    <citation type="journal article" date="2013" name="Nature">
        <title>Insights into bilaterian evolution from three spiralian genomes.</title>
        <authorList>
            <person name="Simakov O."/>
            <person name="Marletaz F."/>
            <person name="Cho S.J."/>
            <person name="Edsinger-Gonzales E."/>
            <person name="Havlak P."/>
            <person name="Hellsten U."/>
            <person name="Kuo D.H."/>
            <person name="Larsson T."/>
            <person name="Lv J."/>
            <person name="Arendt D."/>
            <person name="Savage R."/>
            <person name="Osoegawa K."/>
            <person name="de Jong P."/>
            <person name="Grimwood J."/>
            <person name="Chapman J.A."/>
            <person name="Shapiro H."/>
            <person name="Aerts A."/>
            <person name="Otillar R.P."/>
            <person name="Terry A.Y."/>
            <person name="Boore J.L."/>
            <person name="Grigoriev I.V."/>
            <person name="Lindberg D.R."/>
            <person name="Seaver E.C."/>
            <person name="Weisblat D.A."/>
            <person name="Putnam N.H."/>
            <person name="Rokhsar D.S."/>
        </authorList>
    </citation>
    <scope>NUCLEOTIDE SEQUENCE</scope>
    <source>
        <strain evidence="4 7">I ESC-2004</strain>
    </source>
</reference>
<dbReference type="EMBL" id="AMQN01009684">
    <property type="status" value="NOT_ANNOTATED_CDS"/>
    <property type="molecule type" value="Genomic_DNA"/>
</dbReference>
<dbReference type="GO" id="GO:0016705">
    <property type="term" value="F:oxidoreductase activity, acting on paired donors, with incorporation or reduction of molecular oxygen"/>
    <property type="evidence" value="ECO:0007669"/>
    <property type="project" value="InterPro"/>
</dbReference>
<organism evidence="4">
    <name type="scientific">Capitella teleta</name>
    <name type="common">Polychaete worm</name>
    <dbReference type="NCBI Taxonomy" id="283909"/>
    <lineage>
        <taxon>Eukaryota</taxon>
        <taxon>Metazoa</taxon>
        <taxon>Spiralia</taxon>
        <taxon>Lophotrochozoa</taxon>
        <taxon>Annelida</taxon>
        <taxon>Polychaeta</taxon>
        <taxon>Sedentaria</taxon>
        <taxon>Scolecida</taxon>
        <taxon>Capitellidae</taxon>
        <taxon>Capitella</taxon>
    </lineage>
</organism>
<dbReference type="AlphaFoldDB" id="R7U323"/>
<reference evidence="6" key="3">
    <citation type="submission" date="2015-06" db="UniProtKB">
        <authorList>
            <consortium name="EnsemblMetazoa"/>
        </authorList>
    </citation>
    <scope>IDENTIFICATION</scope>
</reference>
<dbReference type="GO" id="GO:0005506">
    <property type="term" value="F:iron ion binding"/>
    <property type="evidence" value="ECO:0007669"/>
    <property type="project" value="InterPro"/>
</dbReference>
<dbReference type="STRING" id="283909.R7U323"/>
<reference evidence="7" key="1">
    <citation type="submission" date="2012-12" db="EMBL/GenBank/DDBJ databases">
        <authorList>
            <person name="Hellsten U."/>
            <person name="Grimwood J."/>
            <person name="Chapman J.A."/>
            <person name="Shapiro H."/>
            <person name="Aerts A."/>
            <person name="Otillar R.P."/>
            <person name="Terry A.Y."/>
            <person name="Boore J.L."/>
            <person name="Simakov O."/>
            <person name="Marletaz F."/>
            <person name="Cho S.-J."/>
            <person name="Edsinger-Gonzales E."/>
            <person name="Havlak P."/>
            <person name="Kuo D.-H."/>
            <person name="Larsson T."/>
            <person name="Lv J."/>
            <person name="Arendt D."/>
            <person name="Savage R."/>
            <person name="Osoegawa K."/>
            <person name="de Jong P."/>
            <person name="Lindberg D.R."/>
            <person name="Seaver E.C."/>
            <person name="Weisblat D.A."/>
            <person name="Putnam N.H."/>
            <person name="Grigoriev I.V."/>
            <person name="Rokhsar D.S."/>
        </authorList>
    </citation>
    <scope>NUCLEOTIDE SEQUENCE</scope>
    <source>
        <strain evidence="7">I ESC-2004</strain>
    </source>
</reference>
<dbReference type="PANTHER" id="PTHR24300">
    <property type="entry name" value="CYTOCHROME P450 508A4-RELATED"/>
    <property type="match status" value="1"/>
</dbReference>
<keyword evidence="3" id="KW-0408">Iron</keyword>
<dbReference type="SUPFAM" id="SSF48264">
    <property type="entry name" value="Cytochrome P450"/>
    <property type="match status" value="1"/>
</dbReference>
<evidence type="ECO:0000313" key="7">
    <source>
        <dbReference type="Proteomes" id="UP000014760"/>
    </source>
</evidence>
<dbReference type="InterPro" id="IPR050182">
    <property type="entry name" value="Cytochrome_P450_fam2"/>
</dbReference>
<dbReference type="OrthoDB" id="1055148at2759"/>
<evidence type="ECO:0000256" key="1">
    <source>
        <dbReference type="ARBA" id="ARBA00010617"/>
    </source>
</evidence>
<evidence type="ECO:0000256" key="2">
    <source>
        <dbReference type="ARBA" id="ARBA00022723"/>
    </source>
</evidence>
<accession>R7U323</accession>
<evidence type="ECO:0000313" key="6">
    <source>
        <dbReference type="EnsemblMetazoa" id="CapteP44818"/>
    </source>
</evidence>
<dbReference type="HOGENOM" id="CLU_3020220_0_0_1"/>
<dbReference type="EnsemblMetazoa" id="CapteT86902">
    <property type="protein sequence ID" value="CapteP86902"/>
    <property type="gene ID" value="CapteG86902"/>
</dbReference>
<dbReference type="GO" id="GO:0004497">
    <property type="term" value="F:monooxygenase activity"/>
    <property type="evidence" value="ECO:0007669"/>
    <property type="project" value="InterPro"/>
</dbReference>
<dbReference type="GO" id="GO:0020037">
    <property type="term" value="F:heme binding"/>
    <property type="evidence" value="ECO:0007669"/>
    <property type="project" value="InterPro"/>
</dbReference>
<gene>
    <name evidence="5" type="ORF">CAPTEDRAFT_44818</name>
    <name evidence="4" type="ORF">CAPTEDRAFT_86902</name>
</gene>
<sequence>LQDEVDQVIGENRVVQLSDKHKMPYTQACILEILRTASITPSILPNCAVRDSEVGG</sequence>
<dbReference type="EnsemblMetazoa" id="CapteT44818">
    <property type="protein sequence ID" value="CapteP44818"/>
    <property type="gene ID" value="CapteG44818"/>
</dbReference>
<comment type="similarity">
    <text evidence="1">Belongs to the cytochrome P450 family.</text>
</comment>
<keyword evidence="7" id="KW-1185">Reference proteome</keyword>
<evidence type="ECO:0000313" key="5">
    <source>
        <dbReference type="EMBL" id="ELU06052.1"/>
    </source>
</evidence>
<evidence type="ECO:0000313" key="4">
    <source>
        <dbReference type="EMBL" id="ELU00491.1"/>
    </source>
</evidence>